<organism evidence="8 9">
    <name type="scientific">Paenibacillus hunanensis</name>
    <dbReference type="NCBI Taxonomy" id="539262"/>
    <lineage>
        <taxon>Bacteria</taxon>
        <taxon>Bacillati</taxon>
        <taxon>Bacillota</taxon>
        <taxon>Bacilli</taxon>
        <taxon>Bacillales</taxon>
        <taxon>Paenibacillaceae</taxon>
        <taxon>Paenibacillus</taxon>
    </lineage>
</organism>
<feature type="transmembrane region" description="Helical" evidence="7">
    <location>
        <begin position="265"/>
        <end position="290"/>
    </location>
</feature>
<sequence length="350" mass="37549">MKSLSLPLSHTQKPIRWHIAQGLLLTLLIALAARWLSELSWLAVIGQLVIAMLLGMLCRTLFGVKEQWQAGISFSSKRLLRLGIILLGMRLNLGDMLRTGPSLLIIATINVAFTLIIVYTLARWLKTSETLSILTACGTAICGAAAVAAIAPQLKAKEEEIALSAAIVALLGTLFTVGYTLLYPMLGLTPGSYGIFAGATLHEVAHVVAAAAPDGQAAVDLAVMVKLTRVAMLVPVAMIIGLWSQRRQHQNTTVPRKMKGRWHSLPIPWFIGGFLLMSAIHTIGIIPTTIANDLVWLAYLLIAMAMAGLGLNVQWAHFRRLGARPLVASLIGSLLLACLGYGLVTALGMS</sequence>
<feature type="transmembrane region" description="Helical" evidence="7">
    <location>
        <begin position="131"/>
        <end position="151"/>
    </location>
</feature>
<evidence type="ECO:0000256" key="7">
    <source>
        <dbReference type="SAM" id="Phobius"/>
    </source>
</evidence>
<evidence type="ECO:0000256" key="5">
    <source>
        <dbReference type="ARBA" id="ARBA00022989"/>
    </source>
</evidence>
<dbReference type="Pfam" id="PF03601">
    <property type="entry name" value="Cons_hypoth698"/>
    <property type="match status" value="1"/>
</dbReference>
<feature type="transmembrane region" description="Helical" evidence="7">
    <location>
        <begin position="296"/>
        <end position="315"/>
    </location>
</feature>
<dbReference type="Proteomes" id="UP001185028">
    <property type="component" value="Unassembled WGS sequence"/>
</dbReference>
<feature type="transmembrane region" description="Helical" evidence="7">
    <location>
        <begin position="15"/>
        <end position="33"/>
    </location>
</feature>
<feature type="transmembrane region" description="Helical" evidence="7">
    <location>
        <begin position="39"/>
        <end position="58"/>
    </location>
</feature>
<keyword evidence="6 7" id="KW-0472">Membrane</keyword>
<reference evidence="8 9" key="1">
    <citation type="submission" date="2023-07" db="EMBL/GenBank/DDBJ databases">
        <title>Genomic Encyclopedia of Type Strains, Phase IV (KMG-IV): sequencing the most valuable type-strain genomes for metagenomic binning, comparative biology and taxonomic classification.</title>
        <authorList>
            <person name="Goeker M."/>
        </authorList>
    </citation>
    <scope>NUCLEOTIDE SEQUENCE [LARGE SCALE GENOMIC DNA]</scope>
    <source>
        <strain evidence="8 9">DSM 22170</strain>
    </source>
</reference>
<evidence type="ECO:0000313" key="9">
    <source>
        <dbReference type="Proteomes" id="UP001185028"/>
    </source>
</evidence>
<evidence type="ECO:0000313" key="8">
    <source>
        <dbReference type="EMBL" id="MDR6245469.1"/>
    </source>
</evidence>
<keyword evidence="3" id="KW-1003">Cell membrane</keyword>
<comment type="subcellular location">
    <subcellularLocation>
        <location evidence="1">Cell membrane</location>
        <topology evidence="1">Multi-pass membrane protein</topology>
    </subcellularLocation>
</comment>
<accession>A0ABU1J1T5</accession>
<evidence type="ECO:0000256" key="1">
    <source>
        <dbReference type="ARBA" id="ARBA00004651"/>
    </source>
</evidence>
<feature type="transmembrane region" description="Helical" evidence="7">
    <location>
        <begin position="103"/>
        <end position="122"/>
    </location>
</feature>
<dbReference type="InterPro" id="IPR018383">
    <property type="entry name" value="UPF0324_pro"/>
</dbReference>
<dbReference type="EMBL" id="JAVDQH010000014">
    <property type="protein sequence ID" value="MDR6245469.1"/>
    <property type="molecule type" value="Genomic_DNA"/>
</dbReference>
<name>A0ABU1J1T5_9BACL</name>
<feature type="transmembrane region" description="Helical" evidence="7">
    <location>
        <begin position="224"/>
        <end position="244"/>
    </location>
</feature>
<keyword evidence="9" id="KW-1185">Reference proteome</keyword>
<keyword evidence="4 7" id="KW-0812">Transmembrane</keyword>
<evidence type="ECO:0000256" key="6">
    <source>
        <dbReference type="ARBA" id="ARBA00023136"/>
    </source>
</evidence>
<keyword evidence="5 7" id="KW-1133">Transmembrane helix</keyword>
<evidence type="ECO:0000256" key="4">
    <source>
        <dbReference type="ARBA" id="ARBA00022692"/>
    </source>
</evidence>
<comment type="similarity">
    <text evidence="2">Belongs to the UPF0324 family.</text>
</comment>
<feature type="transmembrane region" description="Helical" evidence="7">
    <location>
        <begin position="193"/>
        <end position="212"/>
    </location>
</feature>
<evidence type="ECO:0000256" key="3">
    <source>
        <dbReference type="ARBA" id="ARBA00022475"/>
    </source>
</evidence>
<feature type="transmembrane region" description="Helical" evidence="7">
    <location>
        <begin position="163"/>
        <end position="186"/>
    </location>
</feature>
<proteinExistence type="inferred from homology"/>
<dbReference type="PANTHER" id="PTHR30106:SF2">
    <property type="entry name" value="UPF0324 INNER MEMBRANE PROTEIN YEIH"/>
    <property type="match status" value="1"/>
</dbReference>
<evidence type="ECO:0000256" key="2">
    <source>
        <dbReference type="ARBA" id="ARBA00007977"/>
    </source>
</evidence>
<dbReference type="PANTHER" id="PTHR30106">
    <property type="entry name" value="INNER MEMBRANE PROTEIN YEIH-RELATED"/>
    <property type="match status" value="1"/>
</dbReference>
<comment type="caution">
    <text evidence="8">The sequence shown here is derived from an EMBL/GenBank/DDBJ whole genome shotgun (WGS) entry which is preliminary data.</text>
</comment>
<protein>
    <submittedName>
        <fullName evidence="8">Integral membrane protein (TIGR00698 family)</fullName>
    </submittedName>
</protein>
<dbReference type="RefSeq" id="WP_188777626.1">
    <property type="nucleotide sequence ID" value="NZ_BMMB01000010.1"/>
</dbReference>
<gene>
    <name evidence="8" type="ORF">JOC58_003382</name>
</gene>
<feature type="transmembrane region" description="Helical" evidence="7">
    <location>
        <begin position="327"/>
        <end position="349"/>
    </location>
</feature>